<proteinExistence type="predicted"/>
<dbReference type="RefSeq" id="WP_272428484.1">
    <property type="nucleotide sequence ID" value="NZ_JAGTJJ010000034.1"/>
</dbReference>
<reference evidence="1 2" key="1">
    <citation type="submission" date="2021-04" db="EMBL/GenBank/DDBJ databases">
        <title>Genome analysis of Polyangium sp.</title>
        <authorList>
            <person name="Li Y."/>
            <person name="Wang J."/>
        </authorList>
    </citation>
    <scope>NUCLEOTIDE SEQUENCE [LARGE SCALE GENOMIC DNA]</scope>
    <source>
        <strain evidence="1 2">SDU14</strain>
    </source>
</reference>
<name>A0A9X4AVU4_9BACT</name>
<sequence length="98" mass="10330">MPTEVIEGGDGVDVVGVADQVGRIGEQPGTGFYWDLKRLDELAYSENVVDLMVRTIARLPRTTQEALRLAAAIGSEFDLGVLATVLVPSAGTATMLPG</sequence>
<dbReference type="Proteomes" id="UP001151081">
    <property type="component" value="Unassembled WGS sequence"/>
</dbReference>
<comment type="caution">
    <text evidence="1">The sequence shown here is derived from an EMBL/GenBank/DDBJ whole genome shotgun (WGS) entry which is preliminary data.</text>
</comment>
<protein>
    <submittedName>
        <fullName evidence="1">Uncharacterized protein</fullName>
    </submittedName>
</protein>
<evidence type="ECO:0000313" key="2">
    <source>
        <dbReference type="Proteomes" id="UP001151081"/>
    </source>
</evidence>
<organism evidence="1 2">
    <name type="scientific">Polyangium jinanense</name>
    <dbReference type="NCBI Taxonomy" id="2829994"/>
    <lineage>
        <taxon>Bacteria</taxon>
        <taxon>Pseudomonadati</taxon>
        <taxon>Myxococcota</taxon>
        <taxon>Polyangia</taxon>
        <taxon>Polyangiales</taxon>
        <taxon>Polyangiaceae</taxon>
        <taxon>Polyangium</taxon>
    </lineage>
</organism>
<evidence type="ECO:0000313" key="1">
    <source>
        <dbReference type="EMBL" id="MDC3986061.1"/>
    </source>
</evidence>
<accession>A0A9X4AVU4</accession>
<dbReference type="EMBL" id="JAGTJJ010000034">
    <property type="protein sequence ID" value="MDC3986061.1"/>
    <property type="molecule type" value="Genomic_DNA"/>
</dbReference>
<dbReference type="AlphaFoldDB" id="A0A9X4AVU4"/>
<gene>
    <name evidence="1" type="ORF">KEG57_36625</name>
</gene>
<keyword evidence="2" id="KW-1185">Reference proteome</keyword>